<protein>
    <submittedName>
        <fullName evidence="1">Uncharacterized protein</fullName>
    </submittedName>
</protein>
<organism evidence="1 2">
    <name type="scientific">Portunus trituberculatus</name>
    <name type="common">Swimming crab</name>
    <name type="synonym">Neptunus trituberculatus</name>
    <dbReference type="NCBI Taxonomy" id="210409"/>
    <lineage>
        <taxon>Eukaryota</taxon>
        <taxon>Metazoa</taxon>
        <taxon>Ecdysozoa</taxon>
        <taxon>Arthropoda</taxon>
        <taxon>Crustacea</taxon>
        <taxon>Multicrustacea</taxon>
        <taxon>Malacostraca</taxon>
        <taxon>Eumalacostraca</taxon>
        <taxon>Eucarida</taxon>
        <taxon>Decapoda</taxon>
        <taxon>Pleocyemata</taxon>
        <taxon>Brachyura</taxon>
        <taxon>Eubrachyura</taxon>
        <taxon>Portunoidea</taxon>
        <taxon>Portunidae</taxon>
        <taxon>Portuninae</taxon>
        <taxon>Portunus</taxon>
    </lineage>
</organism>
<comment type="caution">
    <text evidence="1">The sequence shown here is derived from an EMBL/GenBank/DDBJ whole genome shotgun (WGS) entry which is preliminary data.</text>
</comment>
<sequence length="61" mass="6407">MEGLLSMKQGTLHLFSTCLPSSTSTSTSTSSSSSFSLGRQRAVLAHNGGDSAIRGRVTTFR</sequence>
<name>A0A5B7K4I0_PORTR</name>
<evidence type="ECO:0000313" key="2">
    <source>
        <dbReference type="Proteomes" id="UP000324222"/>
    </source>
</evidence>
<dbReference type="Proteomes" id="UP000324222">
    <property type="component" value="Unassembled WGS sequence"/>
</dbReference>
<accession>A0A5B7K4I0</accession>
<dbReference type="AlphaFoldDB" id="A0A5B7K4I0"/>
<reference evidence="1 2" key="1">
    <citation type="submission" date="2019-05" db="EMBL/GenBank/DDBJ databases">
        <title>Another draft genome of Portunus trituberculatus and its Hox gene families provides insights of decapod evolution.</title>
        <authorList>
            <person name="Jeong J.-H."/>
            <person name="Song I."/>
            <person name="Kim S."/>
            <person name="Choi T."/>
            <person name="Kim D."/>
            <person name="Ryu S."/>
            <person name="Kim W."/>
        </authorList>
    </citation>
    <scope>NUCLEOTIDE SEQUENCE [LARGE SCALE GENOMIC DNA]</scope>
    <source>
        <tissue evidence="1">Muscle</tissue>
    </source>
</reference>
<proteinExistence type="predicted"/>
<keyword evidence="2" id="KW-1185">Reference proteome</keyword>
<dbReference type="EMBL" id="VSRR010129087">
    <property type="protein sequence ID" value="MPD01910.1"/>
    <property type="molecule type" value="Genomic_DNA"/>
</dbReference>
<evidence type="ECO:0000313" key="1">
    <source>
        <dbReference type="EMBL" id="MPD01910.1"/>
    </source>
</evidence>
<gene>
    <name evidence="1" type="ORF">E2C01_097459</name>
</gene>